<reference evidence="2 3" key="1">
    <citation type="submission" date="2018-07" db="EMBL/GenBank/DDBJ databases">
        <title>Genome sequencing of Moraxellaceae gen. HYN0046.</title>
        <authorList>
            <person name="Kim M."/>
            <person name="Yi H."/>
        </authorList>
    </citation>
    <scope>NUCLEOTIDE SEQUENCE [LARGE SCALE GENOMIC DNA]</scope>
    <source>
        <strain evidence="2 3">HYN0046</strain>
    </source>
</reference>
<dbReference type="SUPFAM" id="SSF54593">
    <property type="entry name" value="Glyoxalase/Bleomycin resistance protein/Dihydroxybiphenyl dioxygenase"/>
    <property type="match status" value="1"/>
</dbReference>
<dbReference type="InterPro" id="IPR058997">
    <property type="entry name" value="YycE-like_C"/>
</dbReference>
<accession>A0A345P750</accession>
<dbReference type="AlphaFoldDB" id="A0A345P750"/>
<dbReference type="RefSeq" id="WP_114899219.1">
    <property type="nucleotide sequence ID" value="NZ_CP031222.1"/>
</dbReference>
<dbReference type="CDD" id="cd06587">
    <property type="entry name" value="VOC"/>
    <property type="match status" value="1"/>
</dbReference>
<evidence type="ECO:0000313" key="2">
    <source>
        <dbReference type="EMBL" id="AXI03109.1"/>
    </source>
</evidence>
<protein>
    <submittedName>
        <fullName evidence="2">VOC family protein</fullName>
    </submittedName>
</protein>
<feature type="domain" description="VOC" evidence="1">
    <location>
        <begin position="1"/>
        <end position="125"/>
    </location>
</feature>
<evidence type="ECO:0000313" key="3">
    <source>
        <dbReference type="Proteomes" id="UP000253940"/>
    </source>
</evidence>
<evidence type="ECO:0000259" key="1">
    <source>
        <dbReference type="PROSITE" id="PS51819"/>
    </source>
</evidence>
<keyword evidence="3" id="KW-1185">Reference proteome</keyword>
<proteinExistence type="predicted"/>
<name>A0A345P750_9GAMM</name>
<dbReference type="InterPro" id="IPR037523">
    <property type="entry name" value="VOC_core"/>
</dbReference>
<dbReference type="KEGG" id="mbah:HYN46_09800"/>
<gene>
    <name evidence="2" type="ORF">HYN46_09800</name>
</gene>
<dbReference type="Pfam" id="PF22659">
    <property type="entry name" value="YycE-like_C"/>
    <property type="match status" value="1"/>
</dbReference>
<dbReference type="InterPro" id="IPR029068">
    <property type="entry name" value="Glyas_Bleomycin-R_OHBP_Dase"/>
</dbReference>
<dbReference type="Pfam" id="PF22658">
    <property type="entry name" value="YycE-like_N"/>
    <property type="match status" value="1"/>
</dbReference>
<dbReference type="Gene3D" id="3.10.180.10">
    <property type="entry name" value="2,3-Dihydroxybiphenyl 1,2-Dioxygenase, domain 1"/>
    <property type="match status" value="1"/>
</dbReference>
<organism evidence="2 3">
    <name type="scientific">Aquirhabdus parva</name>
    <dbReference type="NCBI Taxonomy" id="2283318"/>
    <lineage>
        <taxon>Bacteria</taxon>
        <taxon>Pseudomonadati</taxon>
        <taxon>Pseudomonadota</taxon>
        <taxon>Gammaproteobacteria</taxon>
        <taxon>Moraxellales</taxon>
        <taxon>Moraxellaceae</taxon>
        <taxon>Aquirhabdus</taxon>
    </lineage>
</organism>
<sequence>MPYHLRLARPVSNLKQTISMYTRGLGLHVIGDFQDHEGFDGVMLGMPGMDYHFEFTHCLQSPVYPSPTHEDLIVFYIDDSEEWQGACDRMLDAGFKQASSFNPYWDARGLTFIDFDGYRVVLQNAAWQILK</sequence>
<dbReference type="InterPro" id="IPR058998">
    <property type="entry name" value="YycE-like_N"/>
</dbReference>
<dbReference type="OrthoDB" id="8018325at2"/>
<dbReference type="EMBL" id="CP031222">
    <property type="protein sequence ID" value="AXI03109.1"/>
    <property type="molecule type" value="Genomic_DNA"/>
</dbReference>
<dbReference type="Proteomes" id="UP000253940">
    <property type="component" value="Chromosome"/>
</dbReference>
<dbReference type="PROSITE" id="PS51819">
    <property type="entry name" value="VOC"/>
    <property type="match status" value="1"/>
</dbReference>